<sequence length="438" mass="47586">MVSAGGLPAVMGLAQRAGFTGLLKARLTVPSPNAPVKVRALVSGMLAGADTIDGMDILRSGGTQKVVGAVRAPSTLGTHLRSYTHGHTLQLGGINRDLLTNLAPMVPTLFGGDPLVMVDLDDTIREVHGYAKQAVAYGYNHVKGLNALVATISTEHSAPVIAGAQLRRGNVKSGDHAAWHATRALTLAKRVRPATQIMGRADSAFCTCDFVHAFQDAGCWFSVTIPQWKSVTRAISAIREDAWVGIHYTDAVFEEDTGEWISDAEVAEVPFTAFTSHPKEDQVTCRLVVRRVKRLNPTAHADQGELFDTYRYHPLITNSTLPMIQADERHRGHAIIEQVMAELKGNALAHLPSGRFTANAAWLQLAVLAFNISRAAAHAAGMSTARMSTLRIRVTMITARLARHSRRRFLHYPTHWPWQQEFMTLCAYATGTGPPQAA</sequence>
<dbReference type="EMBL" id="LR134473">
    <property type="protein sequence ID" value="VEI02157.1"/>
    <property type="molecule type" value="Genomic_DNA"/>
</dbReference>
<dbReference type="NCBIfam" id="NF033539">
    <property type="entry name" value="transpos_IS1380"/>
    <property type="match status" value="1"/>
</dbReference>
<evidence type="ECO:0000313" key="3">
    <source>
        <dbReference type="EMBL" id="VEI02166.1"/>
    </source>
</evidence>
<keyword evidence="4" id="KW-1185">Reference proteome</keyword>
<organism evidence="3 4">
    <name type="scientific">Acidipropionibacterium jensenii</name>
    <dbReference type="NCBI Taxonomy" id="1749"/>
    <lineage>
        <taxon>Bacteria</taxon>
        <taxon>Bacillati</taxon>
        <taxon>Actinomycetota</taxon>
        <taxon>Actinomycetes</taxon>
        <taxon>Propionibacteriales</taxon>
        <taxon>Propionibacteriaceae</taxon>
        <taxon>Acidipropionibacterium</taxon>
    </lineage>
</organism>
<name>A0A448NW10_9ACTN</name>
<evidence type="ECO:0000313" key="4">
    <source>
        <dbReference type="Proteomes" id="UP000277858"/>
    </source>
</evidence>
<dbReference type="STRING" id="1122997.GCA_000425285_00790"/>
<reference evidence="3 4" key="1">
    <citation type="submission" date="2018-12" db="EMBL/GenBank/DDBJ databases">
        <authorList>
            <consortium name="Pathogen Informatics"/>
        </authorList>
    </citation>
    <scope>NUCLEOTIDE SEQUENCE [LARGE SCALE GENOMIC DNA]</scope>
    <source>
        <strain evidence="3 4">NCTC13652</strain>
    </source>
</reference>
<protein>
    <recommendedName>
        <fullName evidence="1">Transposase DDE domain-containing protein</fullName>
    </recommendedName>
</protein>
<proteinExistence type="predicted"/>
<dbReference type="Proteomes" id="UP000277858">
    <property type="component" value="Chromosome"/>
</dbReference>
<dbReference type="InterPro" id="IPR047960">
    <property type="entry name" value="Transpos_IS1380"/>
</dbReference>
<dbReference type="InterPro" id="IPR025668">
    <property type="entry name" value="Tnp_DDE_dom"/>
</dbReference>
<gene>
    <name evidence="2" type="ORF">NCTC13652_00323</name>
    <name evidence="3" type="ORF">NCTC13652_00332</name>
</gene>
<accession>A0A448NW10</accession>
<dbReference type="AlphaFoldDB" id="A0A448NW10"/>
<evidence type="ECO:0000259" key="1">
    <source>
        <dbReference type="Pfam" id="PF13701"/>
    </source>
</evidence>
<feature type="domain" description="Transposase DDE" evidence="1">
    <location>
        <begin position="2"/>
        <end position="426"/>
    </location>
</feature>
<evidence type="ECO:0000313" key="2">
    <source>
        <dbReference type="EMBL" id="VEI02157.1"/>
    </source>
</evidence>
<dbReference type="Pfam" id="PF13701">
    <property type="entry name" value="DDE_Tnp_1_4"/>
    <property type="match status" value="1"/>
</dbReference>
<dbReference type="EMBL" id="LR134473">
    <property type="protein sequence ID" value="VEI02166.1"/>
    <property type="molecule type" value="Genomic_DNA"/>
</dbReference>